<sequence length="107" mass="11379">MPDSELSQVSVLTFNILYGGTYLGLPLEQTAAAIRSAQVDIVVICEQCGNAQGLADVLGLTCHVVAAPPYWQSVALLSRYPAMESFANGARFNLGYGQSLCVFGVHL</sequence>
<feature type="non-terminal residue" evidence="1">
    <location>
        <position position="107"/>
    </location>
</feature>
<organism evidence="1">
    <name type="scientific">marine metagenome</name>
    <dbReference type="NCBI Taxonomy" id="408172"/>
    <lineage>
        <taxon>unclassified sequences</taxon>
        <taxon>metagenomes</taxon>
        <taxon>ecological metagenomes</taxon>
    </lineage>
</organism>
<protein>
    <submittedName>
        <fullName evidence="1">Uncharacterized protein</fullName>
    </submittedName>
</protein>
<evidence type="ECO:0000313" key="1">
    <source>
        <dbReference type="EMBL" id="SVC83571.1"/>
    </source>
</evidence>
<dbReference type="InterPro" id="IPR036691">
    <property type="entry name" value="Endo/exonu/phosph_ase_sf"/>
</dbReference>
<dbReference type="SUPFAM" id="SSF56219">
    <property type="entry name" value="DNase I-like"/>
    <property type="match status" value="1"/>
</dbReference>
<gene>
    <name evidence="1" type="ORF">METZ01_LOCUS336425</name>
</gene>
<proteinExistence type="predicted"/>
<accession>A0A382QH45</accession>
<name>A0A382QH45_9ZZZZ</name>
<dbReference type="AlphaFoldDB" id="A0A382QH45"/>
<dbReference type="EMBL" id="UINC01113755">
    <property type="protein sequence ID" value="SVC83571.1"/>
    <property type="molecule type" value="Genomic_DNA"/>
</dbReference>
<dbReference type="Gene3D" id="3.60.10.10">
    <property type="entry name" value="Endonuclease/exonuclease/phosphatase"/>
    <property type="match status" value="1"/>
</dbReference>
<reference evidence="1" key="1">
    <citation type="submission" date="2018-05" db="EMBL/GenBank/DDBJ databases">
        <authorList>
            <person name="Lanie J.A."/>
            <person name="Ng W.-L."/>
            <person name="Kazmierczak K.M."/>
            <person name="Andrzejewski T.M."/>
            <person name="Davidsen T.M."/>
            <person name="Wayne K.J."/>
            <person name="Tettelin H."/>
            <person name="Glass J.I."/>
            <person name="Rusch D."/>
            <person name="Podicherti R."/>
            <person name="Tsui H.-C.T."/>
            <person name="Winkler M.E."/>
        </authorList>
    </citation>
    <scope>NUCLEOTIDE SEQUENCE</scope>
</reference>